<feature type="transmembrane region" description="Helical" evidence="1">
    <location>
        <begin position="106"/>
        <end position="127"/>
    </location>
</feature>
<name>A0A8J4M1P1_9BACL</name>
<dbReference type="AlphaFoldDB" id="A0A8J4M1P1"/>
<feature type="transmembrane region" description="Helical" evidence="1">
    <location>
        <begin position="68"/>
        <end position="86"/>
    </location>
</feature>
<accession>A0A8J4M1P1</accession>
<protein>
    <submittedName>
        <fullName evidence="2">Uncharacterized protein</fullName>
    </submittedName>
</protein>
<sequence>MWKLRWTAYVFVAISVSHMAFYAISLNTEWLVFRETHPIQWFGKLFVIVIVPAAIIALFYIWNINRRLWMQTAAGLLWISLFSQLFEWFHNWNIVEFRSWSRDASYSYWLVVLLLAYACTQLIDRFLMEGHERL</sequence>
<keyword evidence="1" id="KW-1133">Transmembrane helix</keyword>
<dbReference type="EMBL" id="BOVK01000006">
    <property type="protein sequence ID" value="GIQ67716.1"/>
    <property type="molecule type" value="Genomic_DNA"/>
</dbReference>
<feature type="transmembrane region" description="Helical" evidence="1">
    <location>
        <begin position="7"/>
        <end position="27"/>
    </location>
</feature>
<dbReference type="Proteomes" id="UP000677918">
    <property type="component" value="Unassembled WGS sequence"/>
</dbReference>
<keyword evidence="1" id="KW-0812">Transmembrane</keyword>
<evidence type="ECO:0000313" key="2">
    <source>
        <dbReference type="EMBL" id="GIQ67716.1"/>
    </source>
</evidence>
<feature type="transmembrane region" description="Helical" evidence="1">
    <location>
        <begin position="39"/>
        <end position="61"/>
    </location>
</feature>
<keyword evidence="3" id="KW-1185">Reference proteome</keyword>
<organism evidence="2 3">
    <name type="scientific">Xylanibacillus composti</name>
    <dbReference type="NCBI Taxonomy" id="1572762"/>
    <lineage>
        <taxon>Bacteria</taxon>
        <taxon>Bacillati</taxon>
        <taxon>Bacillota</taxon>
        <taxon>Bacilli</taxon>
        <taxon>Bacillales</taxon>
        <taxon>Paenibacillaceae</taxon>
        <taxon>Xylanibacillus</taxon>
    </lineage>
</organism>
<evidence type="ECO:0000256" key="1">
    <source>
        <dbReference type="SAM" id="Phobius"/>
    </source>
</evidence>
<comment type="caution">
    <text evidence="2">The sequence shown here is derived from an EMBL/GenBank/DDBJ whole genome shotgun (WGS) entry which is preliminary data.</text>
</comment>
<keyword evidence="1" id="KW-0472">Membrane</keyword>
<proteinExistence type="predicted"/>
<gene>
    <name evidence="2" type="ORF">XYCOK13_05400</name>
</gene>
<evidence type="ECO:0000313" key="3">
    <source>
        <dbReference type="Proteomes" id="UP000677918"/>
    </source>
</evidence>
<reference evidence="2" key="1">
    <citation type="submission" date="2021-04" db="EMBL/GenBank/DDBJ databases">
        <title>Draft genome sequence of Xylanibacillus composti strain K13.</title>
        <authorList>
            <person name="Uke A."/>
            <person name="Chhe C."/>
            <person name="Baramee S."/>
            <person name="Kosugi A."/>
        </authorList>
    </citation>
    <scope>NUCLEOTIDE SEQUENCE</scope>
    <source>
        <strain evidence="2">K13</strain>
    </source>
</reference>